<dbReference type="PANTHER" id="PTHR45695:SF15">
    <property type="entry name" value="OPSIN RH2"/>
    <property type="match status" value="1"/>
</dbReference>
<evidence type="ECO:0000259" key="9">
    <source>
        <dbReference type="PROSITE" id="PS50262"/>
    </source>
</evidence>
<evidence type="ECO:0000256" key="5">
    <source>
        <dbReference type="ARBA" id="ARBA00023136"/>
    </source>
</evidence>
<dbReference type="InterPro" id="IPR017452">
    <property type="entry name" value="GPCR_Rhodpsn_7TM"/>
</dbReference>
<reference evidence="10 11" key="1">
    <citation type="journal article" date="2017" name="Curr. Biol.">
        <title>Genome architecture and evolution of a unichromosomal asexual nematode.</title>
        <authorList>
            <person name="Fradin H."/>
            <person name="Zegar C."/>
            <person name="Gutwein M."/>
            <person name="Lucas J."/>
            <person name="Kovtun M."/>
            <person name="Corcoran D."/>
            <person name="Baugh L.R."/>
            <person name="Kiontke K."/>
            <person name="Gunsalus K."/>
            <person name="Fitch D.H."/>
            <person name="Piano F."/>
        </authorList>
    </citation>
    <scope>NUCLEOTIDE SEQUENCE [LARGE SCALE GENOMIC DNA]</scope>
    <source>
        <strain evidence="10">PF1309</strain>
    </source>
</reference>
<accession>A0A2A2KH12</accession>
<evidence type="ECO:0000256" key="4">
    <source>
        <dbReference type="ARBA" id="ARBA00023040"/>
    </source>
</evidence>
<dbReference type="SUPFAM" id="SSF81321">
    <property type="entry name" value="Family A G protein-coupled receptor-like"/>
    <property type="match status" value="1"/>
</dbReference>
<dbReference type="EMBL" id="LIAE01008638">
    <property type="protein sequence ID" value="PAV73207.1"/>
    <property type="molecule type" value="Genomic_DNA"/>
</dbReference>
<keyword evidence="2 8" id="KW-0812">Transmembrane</keyword>
<dbReference type="PRINTS" id="PR00237">
    <property type="entry name" value="GPCRRHODOPSN"/>
</dbReference>
<dbReference type="GO" id="GO:0005886">
    <property type="term" value="C:plasma membrane"/>
    <property type="evidence" value="ECO:0007669"/>
    <property type="project" value="TreeGrafter"/>
</dbReference>
<keyword evidence="7" id="KW-0807">Transducer</keyword>
<name>A0A2A2KH12_9BILA</name>
<feature type="transmembrane region" description="Helical" evidence="8">
    <location>
        <begin position="20"/>
        <end position="50"/>
    </location>
</feature>
<dbReference type="STRING" id="2018661.A0A2A2KH12"/>
<evidence type="ECO:0000313" key="10">
    <source>
        <dbReference type="EMBL" id="PAV73207.1"/>
    </source>
</evidence>
<evidence type="ECO:0000313" key="11">
    <source>
        <dbReference type="Proteomes" id="UP000218231"/>
    </source>
</evidence>
<sequence>MNFDVTIDPATWNCIYCYPISYILVFGALIVVTILVGLLGNIFVVYTIVADKKLMSSSVNQMLLNLAIADLGNLVFCIPDVVMVLLDRGWLLPSAACHLIRFLQEYFLYASVLLQLRRQPCGLHNVLSAFSLQVYTTLQSVLSLLATYQVHLRFERFYRIEIIEVSLRFVPKVGEEKESENF</sequence>
<evidence type="ECO:0000256" key="8">
    <source>
        <dbReference type="SAM" id="Phobius"/>
    </source>
</evidence>
<comment type="caution">
    <text evidence="10">The sequence shown here is derived from an EMBL/GenBank/DDBJ whole genome shotgun (WGS) entry which is preliminary data.</text>
</comment>
<dbReference type="Pfam" id="PF00001">
    <property type="entry name" value="7tm_1"/>
    <property type="match status" value="1"/>
</dbReference>
<evidence type="ECO:0000256" key="2">
    <source>
        <dbReference type="ARBA" id="ARBA00022692"/>
    </source>
</evidence>
<gene>
    <name evidence="10" type="ORF">WR25_14298</name>
</gene>
<dbReference type="GO" id="GO:0004930">
    <property type="term" value="F:G protein-coupled receptor activity"/>
    <property type="evidence" value="ECO:0007669"/>
    <property type="project" value="UniProtKB-KW"/>
</dbReference>
<keyword evidence="3 8" id="KW-1133">Transmembrane helix</keyword>
<evidence type="ECO:0000256" key="6">
    <source>
        <dbReference type="ARBA" id="ARBA00023170"/>
    </source>
</evidence>
<evidence type="ECO:0000256" key="3">
    <source>
        <dbReference type="ARBA" id="ARBA00022989"/>
    </source>
</evidence>
<feature type="transmembrane region" description="Helical" evidence="8">
    <location>
        <begin position="62"/>
        <end position="86"/>
    </location>
</feature>
<comment type="subcellular location">
    <subcellularLocation>
        <location evidence="1">Membrane</location>
        <topology evidence="1">Multi-pass membrane protein</topology>
    </subcellularLocation>
</comment>
<keyword evidence="5 8" id="KW-0472">Membrane</keyword>
<dbReference type="Proteomes" id="UP000218231">
    <property type="component" value="Unassembled WGS sequence"/>
</dbReference>
<keyword evidence="6" id="KW-0675">Receptor</keyword>
<dbReference type="OrthoDB" id="5981855at2759"/>
<keyword evidence="11" id="KW-1185">Reference proteome</keyword>
<dbReference type="CDD" id="cd00637">
    <property type="entry name" value="7tm_classA_rhodopsin-like"/>
    <property type="match status" value="1"/>
</dbReference>
<dbReference type="PANTHER" id="PTHR45695">
    <property type="entry name" value="LEUCOKININ RECEPTOR-RELATED"/>
    <property type="match status" value="1"/>
</dbReference>
<keyword evidence="4" id="KW-0297">G-protein coupled receptor</keyword>
<dbReference type="InterPro" id="IPR000276">
    <property type="entry name" value="GPCR_Rhodpsn"/>
</dbReference>
<dbReference type="Gene3D" id="1.20.1070.10">
    <property type="entry name" value="Rhodopsin 7-helix transmembrane proteins"/>
    <property type="match status" value="1"/>
</dbReference>
<proteinExistence type="predicted"/>
<dbReference type="AlphaFoldDB" id="A0A2A2KH12"/>
<protein>
    <recommendedName>
        <fullName evidence="9">G-protein coupled receptors family 1 profile domain-containing protein</fullName>
    </recommendedName>
</protein>
<organism evidence="10 11">
    <name type="scientific">Diploscapter pachys</name>
    <dbReference type="NCBI Taxonomy" id="2018661"/>
    <lineage>
        <taxon>Eukaryota</taxon>
        <taxon>Metazoa</taxon>
        <taxon>Ecdysozoa</taxon>
        <taxon>Nematoda</taxon>
        <taxon>Chromadorea</taxon>
        <taxon>Rhabditida</taxon>
        <taxon>Rhabditina</taxon>
        <taxon>Rhabditomorpha</taxon>
        <taxon>Rhabditoidea</taxon>
        <taxon>Rhabditidae</taxon>
        <taxon>Diploscapter</taxon>
    </lineage>
</organism>
<dbReference type="PROSITE" id="PS50262">
    <property type="entry name" value="G_PROTEIN_RECEP_F1_2"/>
    <property type="match status" value="1"/>
</dbReference>
<feature type="domain" description="G-protein coupled receptors family 1 profile" evidence="9">
    <location>
        <begin position="40"/>
        <end position="114"/>
    </location>
</feature>
<evidence type="ECO:0000256" key="7">
    <source>
        <dbReference type="ARBA" id="ARBA00023224"/>
    </source>
</evidence>
<evidence type="ECO:0000256" key="1">
    <source>
        <dbReference type="ARBA" id="ARBA00004141"/>
    </source>
</evidence>